<name>A0A9Q3CSZ0_9BASI</name>
<gene>
    <name evidence="2" type="ORF">O181_027686</name>
</gene>
<accession>A0A9Q3CSZ0</accession>
<dbReference type="Proteomes" id="UP000765509">
    <property type="component" value="Unassembled WGS sequence"/>
</dbReference>
<evidence type="ECO:0000313" key="2">
    <source>
        <dbReference type="EMBL" id="MBW0487971.1"/>
    </source>
</evidence>
<evidence type="ECO:0000256" key="1">
    <source>
        <dbReference type="SAM" id="MobiDB-lite"/>
    </source>
</evidence>
<feature type="compositionally biased region" description="Basic and acidic residues" evidence="1">
    <location>
        <begin position="66"/>
        <end position="76"/>
    </location>
</feature>
<keyword evidence="3" id="KW-1185">Reference proteome</keyword>
<dbReference type="EMBL" id="AVOT02009381">
    <property type="protein sequence ID" value="MBW0487971.1"/>
    <property type="molecule type" value="Genomic_DNA"/>
</dbReference>
<feature type="region of interest" description="Disordered" evidence="1">
    <location>
        <begin position="1"/>
        <end position="125"/>
    </location>
</feature>
<comment type="caution">
    <text evidence="2">The sequence shown here is derived from an EMBL/GenBank/DDBJ whole genome shotgun (WGS) entry which is preliminary data.</text>
</comment>
<evidence type="ECO:0000313" key="3">
    <source>
        <dbReference type="Proteomes" id="UP000765509"/>
    </source>
</evidence>
<organism evidence="2 3">
    <name type="scientific">Austropuccinia psidii MF-1</name>
    <dbReference type="NCBI Taxonomy" id="1389203"/>
    <lineage>
        <taxon>Eukaryota</taxon>
        <taxon>Fungi</taxon>
        <taxon>Dikarya</taxon>
        <taxon>Basidiomycota</taxon>
        <taxon>Pucciniomycotina</taxon>
        <taxon>Pucciniomycetes</taxon>
        <taxon>Pucciniales</taxon>
        <taxon>Sphaerophragmiaceae</taxon>
        <taxon>Austropuccinia</taxon>
    </lineage>
</organism>
<feature type="compositionally biased region" description="Pro residues" evidence="1">
    <location>
        <begin position="55"/>
        <end position="65"/>
    </location>
</feature>
<proteinExistence type="predicted"/>
<sequence length="198" mass="21564">MGSKCQKQNPPNPPQIDSPVQCMPCKQTLWQPTPGPSGTRRSEDLFCKPSQHNEPPIPGPSPSSKPPEDVPTHEPEPQVAPTQSMEEPFACPPTPRSIIIIDNTPIRSPPPIPPSTPTLVPSSLHSNDDARQEFTDLRPTLMIPQAINQILLEHCCLLHMIPFVDAPGIRGGTKLPPWPGIGGLSKGGHHRDSLQILR</sequence>
<dbReference type="AlphaFoldDB" id="A0A9Q3CSZ0"/>
<protein>
    <submittedName>
        <fullName evidence="2">Uncharacterized protein</fullName>
    </submittedName>
</protein>
<feature type="compositionally biased region" description="Pro residues" evidence="1">
    <location>
        <begin position="107"/>
        <end position="116"/>
    </location>
</feature>
<reference evidence="2" key="1">
    <citation type="submission" date="2021-03" db="EMBL/GenBank/DDBJ databases">
        <title>Draft genome sequence of rust myrtle Austropuccinia psidii MF-1, a brazilian biotype.</title>
        <authorList>
            <person name="Quecine M.C."/>
            <person name="Pachon D.M.R."/>
            <person name="Bonatelli M.L."/>
            <person name="Correr F.H."/>
            <person name="Franceschini L.M."/>
            <person name="Leite T.F."/>
            <person name="Margarido G.R.A."/>
            <person name="Almeida C.A."/>
            <person name="Ferrarezi J.A."/>
            <person name="Labate C.A."/>
        </authorList>
    </citation>
    <scope>NUCLEOTIDE SEQUENCE</scope>
    <source>
        <strain evidence="2">MF-1</strain>
    </source>
</reference>